<dbReference type="PaxDb" id="589924-Ferp_2112"/>
<dbReference type="EMBL" id="CP001899">
    <property type="protein sequence ID" value="ADC66243.1"/>
    <property type="molecule type" value="Genomic_DNA"/>
</dbReference>
<dbReference type="HOGENOM" id="CLU_1954567_0_0_2"/>
<dbReference type="AlphaFoldDB" id="D3S0K2"/>
<evidence type="ECO:0000313" key="2">
    <source>
        <dbReference type="Proteomes" id="UP000002613"/>
    </source>
</evidence>
<dbReference type="Proteomes" id="UP000002613">
    <property type="component" value="Chromosome"/>
</dbReference>
<organism evidence="1 2">
    <name type="scientific">Ferroglobus placidus (strain DSM 10642 / AEDII12DO)</name>
    <dbReference type="NCBI Taxonomy" id="589924"/>
    <lineage>
        <taxon>Archaea</taxon>
        <taxon>Methanobacteriati</taxon>
        <taxon>Methanobacteriota</taxon>
        <taxon>Archaeoglobi</taxon>
        <taxon>Archaeoglobales</taxon>
        <taxon>Archaeoglobaceae</taxon>
        <taxon>Ferroglobus</taxon>
    </lineage>
</organism>
<evidence type="ECO:0000313" key="1">
    <source>
        <dbReference type="EMBL" id="ADC66243.1"/>
    </source>
</evidence>
<gene>
    <name evidence="1" type="ordered locus">Ferp_2112</name>
</gene>
<dbReference type="GeneID" id="8779648"/>
<dbReference type="KEGG" id="fpl:Ferp_2112"/>
<proteinExistence type="predicted"/>
<sequence>MKFEDPWLGELELKVEKKNKKIFIKILTKKMKEDFDVSVKEYGDAFSVDVKLKGFKAVECEVGLIEISPPEAGIVLSAKLDENSLKKILEKIEEFVEKPRILVISGRIPEEVFEELGYRKSGFFYVKN</sequence>
<reference evidence="1 2" key="2">
    <citation type="journal article" date="2011" name="Stand. Genomic Sci.">
        <title>Complete genome sequence of Ferroglobus placidus AEDII12DO.</title>
        <authorList>
            <person name="Anderson I."/>
            <person name="Risso C."/>
            <person name="Holmes D."/>
            <person name="Lucas S."/>
            <person name="Copeland A."/>
            <person name="Lapidus A."/>
            <person name="Cheng J.F."/>
            <person name="Bruce D."/>
            <person name="Goodwin L."/>
            <person name="Pitluck S."/>
            <person name="Saunders E."/>
            <person name="Brettin T."/>
            <person name="Detter J.C."/>
            <person name="Han C."/>
            <person name="Tapia R."/>
            <person name="Larimer F."/>
            <person name="Land M."/>
            <person name="Hauser L."/>
            <person name="Woyke T."/>
            <person name="Lovley D."/>
            <person name="Kyrpides N."/>
            <person name="Ivanova N."/>
        </authorList>
    </citation>
    <scope>NUCLEOTIDE SEQUENCE [LARGE SCALE GENOMIC DNA]</scope>
    <source>
        <strain evidence="2">DSM 10642 / AEDII12DO</strain>
    </source>
</reference>
<protein>
    <submittedName>
        <fullName evidence="1">Uncharacterized protein</fullName>
    </submittedName>
</protein>
<accession>D3S0K2</accession>
<keyword evidence="2" id="KW-1185">Reference proteome</keyword>
<dbReference type="STRING" id="589924.Ferp_2112"/>
<name>D3S0K2_FERPA</name>
<reference evidence="2" key="1">
    <citation type="submission" date="2010-02" db="EMBL/GenBank/DDBJ databases">
        <title>Complete sequence of Ferroglobus placidus DSM 10642.</title>
        <authorList>
            <consortium name="US DOE Joint Genome Institute"/>
            <person name="Lucas S."/>
            <person name="Copeland A."/>
            <person name="Lapidus A."/>
            <person name="Cheng J.-F."/>
            <person name="Bruce D."/>
            <person name="Goodwin L."/>
            <person name="Pitluck S."/>
            <person name="Saunders E."/>
            <person name="Brettin T."/>
            <person name="Detter J.C."/>
            <person name="Han C."/>
            <person name="Tapia R."/>
            <person name="Larimer F."/>
            <person name="Land M."/>
            <person name="Hauser L."/>
            <person name="Kyrpides N."/>
            <person name="Ivanova N."/>
            <person name="Holmes D."/>
            <person name="Lovley D."/>
            <person name="Kyrpides N."/>
            <person name="Anderson I.J."/>
            <person name="Woyke T."/>
        </authorList>
    </citation>
    <scope>NUCLEOTIDE SEQUENCE [LARGE SCALE GENOMIC DNA]</scope>
    <source>
        <strain evidence="2">DSM 10642 / AEDII12DO</strain>
    </source>
</reference>
<dbReference type="RefSeq" id="WP_012966582.1">
    <property type="nucleotide sequence ID" value="NC_013849.1"/>
</dbReference>